<dbReference type="Proteomes" id="UP000460257">
    <property type="component" value="Unassembled WGS sequence"/>
</dbReference>
<dbReference type="AlphaFoldDB" id="A0A6N7J0Y5"/>
<proteinExistence type="predicted"/>
<gene>
    <name evidence="1" type="ORF">FRC54_09940</name>
</gene>
<dbReference type="EMBL" id="VOGC01000008">
    <property type="protein sequence ID" value="MQN02192.1"/>
    <property type="molecule type" value="Genomic_DNA"/>
</dbReference>
<evidence type="ECO:0000313" key="1">
    <source>
        <dbReference type="EMBL" id="MQN02192.1"/>
    </source>
</evidence>
<protein>
    <submittedName>
        <fullName evidence="1">Uncharacterized protein</fullName>
    </submittedName>
</protein>
<sequence>MASVDRIWSRCSCVRLEFELPLEELPVELLPLVVVLPFPVVTVLPFVSVLPDVVPVVPLVVLVW</sequence>
<organism evidence="1 2">
    <name type="scientific">Candidatus Weimeria bifida</name>
    <dbReference type="NCBI Taxonomy" id="2599074"/>
    <lineage>
        <taxon>Bacteria</taxon>
        <taxon>Bacillati</taxon>
        <taxon>Bacillota</taxon>
        <taxon>Clostridia</taxon>
        <taxon>Lachnospirales</taxon>
        <taxon>Lachnospiraceae</taxon>
        <taxon>Candidatus Weimeria</taxon>
    </lineage>
</organism>
<comment type="caution">
    <text evidence="1">The sequence shown here is derived from an EMBL/GenBank/DDBJ whole genome shotgun (WGS) entry which is preliminary data.</text>
</comment>
<reference evidence="1" key="1">
    <citation type="journal article" date="2020" name="Appl. Environ. Microbiol.">
        <title>Medium-Chain Fatty Acid Synthesis by 'Candidatus Weimeria bifida' gen. nov., sp. nov., and 'Candidatus Pseudoramibacter fermentans' sp. nov.</title>
        <authorList>
            <person name="Scarborough M.J."/>
            <person name="Myers K.S."/>
            <person name="Donohue T.J."/>
            <person name="Noguera D.R."/>
        </authorList>
    </citation>
    <scope>NUCLEOTIDE SEQUENCE</scope>
    <source>
        <strain evidence="1">LCO1.1</strain>
    </source>
</reference>
<accession>A0A6N7J0Y5</accession>
<name>A0A6N7J0Y5_9FIRM</name>
<keyword evidence="2" id="KW-1185">Reference proteome</keyword>
<evidence type="ECO:0000313" key="2">
    <source>
        <dbReference type="Proteomes" id="UP000460257"/>
    </source>
</evidence>